<dbReference type="Proteomes" id="UP000308092">
    <property type="component" value="Unassembled WGS sequence"/>
</dbReference>
<name>A0A4S3JN88_9EURO</name>
<comment type="caution">
    <text evidence="3">The sequence shown here is derived from an EMBL/GenBank/DDBJ whole genome shotgun (WGS) entry which is preliminary data.</text>
</comment>
<gene>
    <name evidence="2" type="ORF">ATNIH1004_006546</name>
    <name evidence="3" type="ORF">EYZ11_003617</name>
</gene>
<evidence type="ECO:0000313" key="3">
    <source>
        <dbReference type="EMBL" id="THC96900.1"/>
    </source>
</evidence>
<sequence>MEGEDLDTPFYFIVTGKYCDIYYDNNDFQLQTDSIFVVTTTRMYFTSVAKRFFSNEGSWTERVEGALHVQIYPLSKFEVEPSSNQAPPTISGPVVNPQHPISADDVDL</sequence>
<dbReference type="Proteomes" id="UP000324241">
    <property type="component" value="Unassembled WGS sequence"/>
</dbReference>
<dbReference type="GeneID" id="54329248"/>
<evidence type="ECO:0000313" key="4">
    <source>
        <dbReference type="Proteomes" id="UP000308092"/>
    </source>
</evidence>
<dbReference type="AlphaFoldDB" id="A0A4S3JN88"/>
<reference evidence="3 4" key="1">
    <citation type="submission" date="2019-03" db="EMBL/GenBank/DDBJ databases">
        <title>The genome sequence of a newly discovered highly antifungal drug resistant Aspergillus species, Aspergillus tanneri NIH 1004.</title>
        <authorList>
            <person name="Mounaud S."/>
            <person name="Singh I."/>
            <person name="Joardar V."/>
            <person name="Pakala S."/>
            <person name="Pakala S."/>
            <person name="Venepally P."/>
            <person name="Hoover J."/>
            <person name="Nierman W."/>
            <person name="Chung J."/>
            <person name="Losada L."/>
        </authorList>
    </citation>
    <scope>NUCLEOTIDE SEQUENCE [LARGE SCALE GENOMIC DNA]</scope>
    <source>
        <strain evidence="3 4">NIH1004</strain>
    </source>
</reference>
<dbReference type="VEuPathDB" id="FungiDB:EYZ11_003617"/>
<dbReference type="EMBL" id="SOSA01000094">
    <property type="protein sequence ID" value="THC96900.1"/>
    <property type="molecule type" value="Genomic_DNA"/>
</dbReference>
<evidence type="ECO:0000313" key="2">
    <source>
        <dbReference type="EMBL" id="KAA8647844.1"/>
    </source>
</evidence>
<proteinExistence type="predicted"/>
<keyword evidence="4" id="KW-1185">Reference proteome</keyword>
<organism evidence="3 4">
    <name type="scientific">Aspergillus tanneri</name>
    <dbReference type="NCBI Taxonomy" id="1220188"/>
    <lineage>
        <taxon>Eukaryota</taxon>
        <taxon>Fungi</taxon>
        <taxon>Dikarya</taxon>
        <taxon>Ascomycota</taxon>
        <taxon>Pezizomycotina</taxon>
        <taxon>Eurotiomycetes</taxon>
        <taxon>Eurotiomycetidae</taxon>
        <taxon>Eurotiales</taxon>
        <taxon>Aspergillaceae</taxon>
        <taxon>Aspergillus</taxon>
        <taxon>Aspergillus subgen. Circumdati</taxon>
    </lineage>
</organism>
<evidence type="ECO:0000313" key="5">
    <source>
        <dbReference type="Proteomes" id="UP000324241"/>
    </source>
</evidence>
<evidence type="ECO:0000256" key="1">
    <source>
        <dbReference type="SAM" id="MobiDB-lite"/>
    </source>
</evidence>
<accession>A0A4S3JN88</accession>
<protein>
    <submittedName>
        <fullName evidence="3">Uncharacterized protein</fullName>
    </submittedName>
</protein>
<reference evidence="2 5" key="2">
    <citation type="submission" date="2019-08" db="EMBL/GenBank/DDBJ databases">
        <title>The genome sequence of a newly discovered highly antifungal drug resistant Aspergillus species, Aspergillus tanneri NIH 1004.</title>
        <authorList>
            <person name="Mounaud S."/>
            <person name="Singh I."/>
            <person name="Joardar V."/>
            <person name="Pakala S."/>
            <person name="Pakala S."/>
            <person name="Venepally P."/>
            <person name="Chung J.K."/>
            <person name="Losada L."/>
            <person name="Nierman W.C."/>
        </authorList>
    </citation>
    <scope>NUCLEOTIDE SEQUENCE [LARGE SCALE GENOMIC DNA]</scope>
    <source>
        <strain evidence="2 5">NIH1004</strain>
    </source>
</reference>
<dbReference type="OrthoDB" id="4215089at2759"/>
<feature type="region of interest" description="Disordered" evidence="1">
    <location>
        <begin position="80"/>
        <end position="108"/>
    </location>
</feature>
<dbReference type="EMBL" id="QUQM01000004">
    <property type="protein sequence ID" value="KAA8647844.1"/>
    <property type="molecule type" value="Genomic_DNA"/>
</dbReference>
<dbReference type="RefSeq" id="XP_033427205.1">
    <property type="nucleotide sequence ID" value="XM_033571173.1"/>
</dbReference>